<dbReference type="InterPro" id="IPR036249">
    <property type="entry name" value="Thioredoxin-like_sf"/>
</dbReference>
<dbReference type="PROSITE" id="PS51352">
    <property type="entry name" value="THIOREDOXIN_2"/>
    <property type="match status" value="1"/>
</dbReference>
<evidence type="ECO:0000259" key="1">
    <source>
        <dbReference type="PROSITE" id="PS51352"/>
    </source>
</evidence>
<dbReference type="GO" id="GO:0016209">
    <property type="term" value="F:antioxidant activity"/>
    <property type="evidence" value="ECO:0007669"/>
    <property type="project" value="InterPro"/>
</dbReference>
<dbReference type="OrthoDB" id="9809746at2"/>
<dbReference type="Pfam" id="PF00578">
    <property type="entry name" value="AhpC-TSA"/>
    <property type="match status" value="1"/>
</dbReference>
<proteinExistence type="predicted"/>
<dbReference type="EMBL" id="CP029556">
    <property type="protein sequence ID" value="AXA84349.1"/>
    <property type="molecule type" value="Genomic_DNA"/>
</dbReference>
<dbReference type="KEGG" id="lue:DCD74_06280"/>
<sequence>MRLTAQTPAPQCLLFDIRGQRVQLGGATGRPALVSFFRDAACPFCNFRIYEFTRHHDALSKQGLDVVAVFTSDVAAVKRFVARTPRPFAVIADPSGNAHQAYRIEQSLRGKLKATLTRIPTLLRGLRFVGLHGLNTTNILPADFLVDGQGNIVEAWYGRDAGDHIPLARVHAWLGQAALPQAQAA</sequence>
<name>A0A344J5N9_9GAMM</name>
<protein>
    <submittedName>
        <fullName evidence="2">Alkyl hydroperoxide reductase</fullName>
    </submittedName>
</protein>
<accession>A0A344J5N9</accession>
<dbReference type="AlphaFoldDB" id="A0A344J5N9"/>
<reference evidence="3" key="1">
    <citation type="submission" date="2018-05" db="EMBL/GenBank/DDBJ databases">
        <title>Luteimonas pekinense sp. nov., isolated from human Meibomian gland secretions, Beijing, China.</title>
        <authorList>
            <person name="Wen T."/>
            <person name="Bai H."/>
            <person name="Lv H."/>
        </authorList>
    </citation>
    <scope>NUCLEOTIDE SEQUENCE [LARGE SCALE GENOMIC DNA]</scope>
    <source>
        <strain evidence="3">83-4</strain>
    </source>
</reference>
<dbReference type="GO" id="GO:0016491">
    <property type="term" value="F:oxidoreductase activity"/>
    <property type="evidence" value="ECO:0007669"/>
    <property type="project" value="InterPro"/>
</dbReference>
<gene>
    <name evidence="2" type="ORF">DCD74_06280</name>
</gene>
<evidence type="ECO:0000313" key="3">
    <source>
        <dbReference type="Proteomes" id="UP000251842"/>
    </source>
</evidence>
<dbReference type="InterPro" id="IPR013766">
    <property type="entry name" value="Thioredoxin_domain"/>
</dbReference>
<keyword evidence="3" id="KW-1185">Reference proteome</keyword>
<dbReference type="SUPFAM" id="SSF52833">
    <property type="entry name" value="Thioredoxin-like"/>
    <property type="match status" value="1"/>
</dbReference>
<dbReference type="RefSeq" id="WP_112926562.1">
    <property type="nucleotide sequence ID" value="NZ_CP029556.1"/>
</dbReference>
<evidence type="ECO:0000313" key="2">
    <source>
        <dbReference type="EMBL" id="AXA84349.1"/>
    </source>
</evidence>
<organism evidence="2 3">
    <name type="scientific">Solilutibacter oculi</name>
    <dbReference type="NCBI Taxonomy" id="2698682"/>
    <lineage>
        <taxon>Bacteria</taxon>
        <taxon>Pseudomonadati</taxon>
        <taxon>Pseudomonadota</taxon>
        <taxon>Gammaproteobacteria</taxon>
        <taxon>Lysobacterales</taxon>
        <taxon>Lysobacteraceae</taxon>
        <taxon>Solilutibacter</taxon>
    </lineage>
</organism>
<dbReference type="Proteomes" id="UP000251842">
    <property type="component" value="Chromosome"/>
</dbReference>
<feature type="domain" description="Thioredoxin" evidence="1">
    <location>
        <begin position="3"/>
        <end position="179"/>
    </location>
</feature>
<dbReference type="InterPro" id="IPR000866">
    <property type="entry name" value="AhpC/TSA"/>
</dbReference>
<dbReference type="Gene3D" id="3.40.30.10">
    <property type="entry name" value="Glutaredoxin"/>
    <property type="match status" value="1"/>
</dbReference>